<dbReference type="EMBL" id="MOPA01000011">
    <property type="protein sequence ID" value="KAK1528343.1"/>
    <property type="molecule type" value="Genomic_DNA"/>
</dbReference>
<gene>
    <name evidence="1" type="ORF">CPAR01_12901</name>
</gene>
<dbReference type="GeneID" id="85381054"/>
<evidence type="ECO:0000313" key="1">
    <source>
        <dbReference type="EMBL" id="KAK1528343.1"/>
    </source>
</evidence>
<protein>
    <submittedName>
        <fullName evidence="1">Uncharacterized protein</fullName>
    </submittedName>
</protein>
<accession>A0ABQ9S7R2</accession>
<proteinExistence type="predicted"/>
<keyword evidence="2" id="KW-1185">Reference proteome</keyword>
<name>A0ABQ9S7R2_9PEZI</name>
<sequence length="43" mass="5072">MQLCVEGFLKFWFCSFGSIWKPELRERLQGLQFVLVIPCSVHV</sequence>
<evidence type="ECO:0000313" key="2">
    <source>
        <dbReference type="Proteomes" id="UP001241169"/>
    </source>
</evidence>
<organism evidence="1 2">
    <name type="scientific">Colletotrichum paranaense</name>
    <dbReference type="NCBI Taxonomy" id="1914294"/>
    <lineage>
        <taxon>Eukaryota</taxon>
        <taxon>Fungi</taxon>
        <taxon>Dikarya</taxon>
        <taxon>Ascomycota</taxon>
        <taxon>Pezizomycotina</taxon>
        <taxon>Sordariomycetes</taxon>
        <taxon>Hypocreomycetidae</taxon>
        <taxon>Glomerellales</taxon>
        <taxon>Glomerellaceae</taxon>
        <taxon>Colletotrichum</taxon>
        <taxon>Colletotrichum acutatum species complex</taxon>
    </lineage>
</organism>
<reference evidence="1 2" key="1">
    <citation type="submission" date="2016-10" db="EMBL/GenBank/DDBJ databases">
        <title>The genome sequence of Colletotrichum fioriniae PJ7.</title>
        <authorList>
            <person name="Baroncelli R."/>
        </authorList>
    </citation>
    <scope>NUCLEOTIDE SEQUENCE [LARGE SCALE GENOMIC DNA]</scope>
    <source>
        <strain evidence="1 2">IMI 384185</strain>
    </source>
</reference>
<dbReference type="RefSeq" id="XP_060344688.1">
    <property type="nucleotide sequence ID" value="XM_060497155.1"/>
</dbReference>
<comment type="caution">
    <text evidence="1">The sequence shown here is derived from an EMBL/GenBank/DDBJ whole genome shotgun (WGS) entry which is preliminary data.</text>
</comment>
<dbReference type="Proteomes" id="UP001241169">
    <property type="component" value="Unassembled WGS sequence"/>
</dbReference>